<sequence length="278" mass="29023">MRVTVHETVAAFDAAAGPLYDADPARHTLAHTALVRLRGRPDLAGLLLTVAHRGETAGALLQEAGRPATVSALPPALAAAAAERAGSTLPAVHGPVPEAEAFAAAYTARTGQRAEVAMRMRLFRLVTLTPPRGVRGVARVAGAADLEVLVSFMTAFTAEAVQALDPPADPRPWLLEALTQGAGYLLWEVDGVPVAVAGARRPIGSMSRVGPVYTPPEERGHGYGTAVTAAATAWARAAGARDVVLLTDLANPVSNEIYPRIGYRPVLDAVELRFTARA</sequence>
<evidence type="ECO:0000313" key="3">
    <source>
        <dbReference type="Proteomes" id="UP000320338"/>
    </source>
</evidence>
<dbReference type="Gene3D" id="3.40.630.30">
    <property type="match status" value="1"/>
</dbReference>
<keyword evidence="2" id="KW-0808">Transferase</keyword>
<feature type="domain" description="N-acetyltransferase" evidence="1">
    <location>
        <begin position="148"/>
        <end position="278"/>
    </location>
</feature>
<organism evidence="2 3">
    <name type="scientific">Pseudonocardia hydrocarbonoxydans</name>
    <dbReference type="NCBI Taxonomy" id="76726"/>
    <lineage>
        <taxon>Bacteria</taxon>
        <taxon>Bacillati</taxon>
        <taxon>Actinomycetota</taxon>
        <taxon>Actinomycetes</taxon>
        <taxon>Pseudonocardiales</taxon>
        <taxon>Pseudonocardiaceae</taxon>
        <taxon>Pseudonocardia</taxon>
    </lineage>
</organism>
<dbReference type="OrthoDB" id="3174529at2"/>
<dbReference type="PROSITE" id="PS51186">
    <property type="entry name" value="GNAT"/>
    <property type="match status" value="1"/>
</dbReference>
<dbReference type="InterPro" id="IPR016181">
    <property type="entry name" value="Acyl_CoA_acyltransferase"/>
</dbReference>
<proteinExistence type="predicted"/>
<dbReference type="RefSeq" id="WP_141278490.1">
    <property type="nucleotide sequence ID" value="NZ_BAAARZ010000004.1"/>
</dbReference>
<accession>A0A4Y3WMA7</accession>
<gene>
    <name evidence="2" type="ORF">PHY01_22460</name>
</gene>
<dbReference type="SUPFAM" id="SSF55729">
    <property type="entry name" value="Acyl-CoA N-acyltransferases (Nat)"/>
    <property type="match status" value="1"/>
</dbReference>
<dbReference type="AlphaFoldDB" id="A0A4Y3WMA7"/>
<dbReference type="EMBL" id="BJNG01000016">
    <property type="protein sequence ID" value="GEC19963.1"/>
    <property type="molecule type" value="Genomic_DNA"/>
</dbReference>
<comment type="caution">
    <text evidence="2">The sequence shown here is derived from an EMBL/GenBank/DDBJ whole genome shotgun (WGS) entry which is preliminary data.</text>
</comment>
<protein>
    <submittedName>
        <fullName evidence="2">Putative acetyltransferase</fullName>
    </submittedName>
</protein>
<reference evidence="2 3" key="1">
    <citation type="submission" date="2019-06" db="EMBL/GenBank/DDBJ databases">
        <title>Whole genome shotgun sequence of Pseudonocardia hydrocarbonoxydans NBRC 14498.</title>
        <authorList>
            <person name="Hosoyama A."/>
            <person name="Uohara A."/>
            <person name="Ohji S."/>
            <person name="Ichikawa N."/>
        </authorList>
    </citation>
    <scope>NUCLEOTIDE SEQUENCE [LARGE SCALE GENOMIC DNA]</scope>
    <source>
        <strain evidence="2 3">NBRC 14498</strain>
    </source>
</reference>
<dbReference type="Proteomes" id="UP000320338">
    <property type="component" value="Unassembled WGS sequence"/>
</dbReference>
<dbReference type="GO" id="GO:0016747">
    <property type="term" value="F:acyltransferase activity, transferring groups other than amino-acyl groups"/>
    <property type="evidence" value="ECO:0007669"/>
    <property type="project" value="InterPro"/>
</dbReference>
<keyword evidence="3" id="KW-1185">Reference proteome</keyword>
<evidence type="ECO:0000313" key="2">
    <source>
        <dbReference type="EMBL" id="GEC19963.1"/>
    </source>
</evidence>
<dbReference type="InterPro" id="IPR000182">
    <property type="entry name" value="GNAT_dom"/>
</dbReference>
<dbReference type="Pfam" id="PF00583">
    <property type="entry name" value="Acetyltransf_1"/>
    <property type="match status" value="1"/>
</dbReference>
<name>A0A4Y3WMA7_9PSEU</name>
<evidence type="ECO:0000259" key="1">
    <source>
        <dbReference type="PROSITE" id="PS51186"/>
    </source>
</evidence>